<keyword evidence="2" id="KW-0812">Transmembrane</keyword>
<comment type="caution">
    <text evidence="3">The sequence shown here is derived from an EMBL/GenBank/DDBJ whole genome shotgun (WGS) entry which is preliminary data.</text>
</comment>
<evidence type="ECO:0008006" key="5">
    <source>
        <dbReference type="Google" id="ProtNLM"/>
    </source>
</evidence>
<organism evidence="3 4">
    <name type="scientific">Oryzicola mucosus</name>
    <dbReference type="NCBI Taxonomy" id="2767425"/>
    <lineage>
        <taxon>Bacteria</taxon>
        <taxon>Pseudomonadati</taxon>
        <taxon>Pseudomonadota</taxon>
        <taxon>Alphaproteobacteria</taxon>
        <taxon>Hyphomicrobiales</taxon>
        <taxon>Phyllobacteriaceae</taxon>
        <taxon>Oryzicola</taxon>
    </lineage>
</organism>
<accession>A0A8J6PJ43</accession>
<dbReference type="AlphaFoldDB" id="A0A8J6PJ43"/>
<keyword evidence="2" id="KW-1133">Transmembrane helix</keyword>
<evidence type="ECO:0000313" key="3">
    <source>
        <dbReference type="EMBL" id="MBD0414486.1"/>
    </source>
</evidence>
<evidence type="ECO:0000313" key="4">
    <source>
        <dbReference type="Proteomes" id="UP000643405"/>
    </source>
</evidence>
<name>A0A8J6PJ43_9HYPH</name>
<proteinExistence type="predicted"/>
<evidence type="ECO:0000256" key="2">
    <source>
        <dbReference type="SAM" id="Phobius"/>
    </source>
</evidence>
<dbReference type="EMBL" id="JACVVX010000002">
    <property type="protein sequence ID" value="MBD0414486.1"/>
    <property type="molecule type" value="Genomic_DNA"/>
</dbReference>
<keyword evidence="2" id="KW-0472">Membrane</keyword>
<evidence type="ECO:0000256" key="1">
    <source>
        <dbReference type="SAM" id="MobiDB-lite"/>
    </source>
</evidence>
<dbReference type="InterPro" id="IPR011990">
    <property type="entry name" value="TPR-like_helical_dom_sf"/>
</dbReference>
<protein>
    <recommendedName>
        <fullName evidence="5">Tetratricopeptide repeat protein</fullName>
    </recommendedName>
</protein>
<dbReference type="Gene3D" id="1.25.40.10">
    <property type="entry name" value="Tetratricopeptide repeat domain"/>
    <property type="match status" value="1"/>
</dbReference>
<sequence>MRETLEKILLSDTFKRSDRARSLLSYLVEQEQAGKAAKLKGFSIAVDVFGKDSEFDSSTDAVVRVQAGRLRELLDQYYATEGREEPVRILIPRGSYIPTYDWRAGPEAGEPRPEASAPSVRRSRFGRRPSIVRQLRFFRMSTIVVILLFGLLVFRDGLPWGEGLPLSTLSVTSKGMPDALPQLMVTTSSDEPPVKQVASLLRTALSGFDTTTVVTRDQASDGNTALNAMRFLLEVQPGPESGRVVVDLQDMSSGVVLTSRVLAAEDLAPEHLNDRIAGLATEVAPVSGVIYHHLEKTGIQSGLVSCLLKSERFYAEQDAEKLEVAYRCMEGLMAVGVKSPLVYAELASLQLQAVAANYPYPSGANHDAALALARQAIQIGAASPYAHRAFGYFQTRSGHADESLRWMKKAYELSPYDLSMAASYGYALIFTGNYADGTPIMAKAIDAASAHPTWWDFGLFLGQFMQGRNAEAYAASTALAATDVSHYLAARLIAAKADGDDKATKALIKQIRDLYPKFTANPKAVFRARNYPDDMAVKLSEALEAAGLRPEK</sequence>
<keyword evidence="4" id="KW-1185">Reference proteome</keyword>
<feature type="region of interest" description="Disordered" evidence="1">
    <location>
        <begin position="102"/>
        <end position="123"/>
    </location>
</feature>
<gene>
    <name evidence="3" type="ORF">ICI42_07460</name>
</gene>
<feature type="transmembrane region" description="Helical" evidence="2">
    <location>
        <begin position="137"/>
        <end position="154"/>
    </location>
</feature>
<reference evidence="3" key="1">
    <citation type="submission" date="2020-09" db="EMBL/GenBank/DDBJ databases">
        <title>Genome seq and assembly of Tianweitania sp.</title>
        <authorList>
            <person name="Chhetri G."/>
        </authorList>
    </citation>
    <scope>NUCLEOTIDE SEQUENCE</scope>
    <source>
        <strain evidence="3">Rool2</strain>
    </source>
</reference>
<dbReference type="Proteomes" id="UP000643405">
    <property type="component" value="Unassembled WGS sequence"/>
</dbReference>
<dbReference type="SUPFAM" id="SSF48452">
    <property type="entry name" value="TPR-like"/>
    <property type="match status" value="1"/>
</dbReference>